<dbReference type="Proteomes" id="UP000295146">
    <property type="component" value="Unassembled WGS sequence"/>
</dbReference>
<evidence type="ECO:0000256" key="5">
    <source>
        <dbReference type="SAM" id="SignalP"/>
    </source>
</evidence>
<evidence type="ECO:0000313" key="7">
    <source>
        <dbReference type="Proteomes" id="UP000295146"/>
    </source>
</evidence>
<dbReference type="Pfam" id="PF04228">
    <property type="entry name" value="Zn_peptidase"/>
    <property type="match status" value="1"/>
</dbReference>
<evidence type="ECO:0000256" key="2">
    <source>
        <dbReference type="ARBA" id="ARBA00022692"/>
    </source>
</evidence>
<comment type="caution">
    <text evidence="6">The sequence shown here is derived from an EMBL/GenBank/DDBJ whole genome shotgun (WGS) entry which is preliminary data.</text>
</comment>
<dbReference type="PANTHER" id="PTHR30168">
    <property type="entry name" value="PUTATIVE MEMBRANE PROTEIN YPFJ"/>
    <property type="match status" value="1"/>
</dbReference>
<protein>
    <recommendedName>
        <fullName evidence="8">Neutral zinc metallopeptidase</fullName>
    </recommendedName>
</protein>
<accession>A0A4R8C516</accession>
<reference evidence="6 7" key="1">
    <citation type="submission" date="2019-03" db="EMBL/GenBank/DDBJ databases">
        <title>Genomic Encyclopedia of Type Strains, Phase III (KMG-III): the genomes of soil and plant-associated and newly described type strains.</title>
        <authorList>
            <person name="Whitman W."/>
        </authorList>
    </citation>
    <scope>NUCLEOTIDE SEQUENCE [LARGE SCALE GENOMIC DNA]</scope>
    <source>
        <strain evidence="6 7">VKM Ac-2573</strain>
    </source>
</reference>
<keyword evidence="4" id="KW-0472">Membrane</keyword>
<name>A0A4R8C516_9ACTN</name>
<sequence>MRRGPAMALAGLLLVLSAGCTPSAAPAVVLSTAPGPTPVASRPARVAPTARSTYQSPGDFYLLHNEIYSAGQVPAVPCKLPKIPLQTQKEVQQYANAVLGCLERAWKPVVERADVVYSSTVVYVVDQGWKTGCGIFGKDDEGFYCADAGIYLDWDQFTEESPDDRVWAGVYLQFTMAHEFGHHVQQLTGISSYFDDRWSEASGAARLEQMRRHELQASCFASAFLGANQQTLDLYGERLEAYRDAAYAGDDDAPTVQPDHGSRKSSTAWAQAAFKAKSPSACNTWSVPAERVT</sequence>
<evidence type="ECO:0000256" key="1">
    <source>
        <dbReference type="ARBA" id="ARBA00004167"/>
    </source>
</evidence>
<dbReference type="OrthoDB" id="3508456at2"/>
<keyword evidence="2" id="KW-0812">Transmembrane</keyword>
<keyword evidence="3" id="KW-1133">Transmembrane helix</keyword>
<evidence type="ECO:0000256" key="4">
    <source>
        <dbReference type="ARBA" id="ARBA00023136"/>
    </source>
</evidence>
<dbReference type="RefSeq" id="WP_134105464.1">
    <property type="nucleotide sequence ID" value="NZ_SODP01000002.1"/>
</dbReference>
<dbReference type="InterPro" id="IPR007343">
    <property type="entry name" value="Uncharacterised_pept_Zn_put"/>
</dbReference>
<dbReference type="EMBL" id="SODP01000002">
    <property type="protein sequence ID" value="TDW70251.1"/>
    <property type="molecule type" value="Genomic_DNA"/>
</dbReference>
<evidence type="ECO:0000313" key="6">
    <source>
        <dbReference type="EMBL" id="TDW70251.1"/>
    </source>
</evidence>
<feature type="signal peptide" evidence="5">
    <location>
        <begin position="1"/>
        <end position="27"/>
    </location>
</feature>
<keyword evidence="7" id="KW-1185">Reference proteome</keyword>
<dbReference type="GO" id="GO:0016020">
    <property type="term" value="C:membrane"/>
    <property type="evidence" value="ECO:0007669"/>
    <property type="project" value="UniProtKB-SubCell"/>
</dbReference>
<organism evidence="6 7">
    <name type="scientific">Kribbella pratensis</name>
    <dbReference type="NCBI Taxonomy" id="2512112"/>
    <lineage>
        <taxon>Bacteria</taxon>
        <taxon>Bacillati</taxon>
        <taxon>Actinomycetota</taxon>
        <taxon>Actinomycetes</taxon>
        <taxon>Propionibacteriales</taxon>
        <taxon>Kribbellaceae</taxon>
        <taxon>Kribbella</taxon>
    </lineage>
</organism>
<evidence type="ECO:0000256" key="3">
    <source>
        <dbReference type="ARBA" id="ARBA00022989"/>
    </source>
</evidence>
<dbReference type="PANTHER" id="PTHR30168:SF0">
    <property type="entry name" value="INNER MEMBRANE PROTEIN"/>
    <property type="match status" value="1"/>
</dbReference>
<proteinExistence type="predicted"/>
<evidence type="ECO:0008006" key="8">
    <source>
        <dbReference type="Google" id="ProtNLM"/>
    </source>
</evidence>
<dbReference type="AlphaFoldDB" id="A0A4R8C516"/>
<feature type="chain" id="PRO_5020922506" description="Neutral zinc metallopeptidase" evidence="5">
    <location>
        <begin position="28"/>
        <end position="293"/>
    </location>
</feature>
<gene>
    <name evidence="6" type="ORF">EV653_4287</name>
</gene>
<dbReference type="PROSITE" id="PS51257">
    <property type="entry name" value="PROKAR_LIPOPROTEIN"/>
    <property type="match status" value="1"/>
</dbReference>
<comment type="subcellular location">
    <subcellularLocation>
        <location evidence="1">Membrane</location>
        <topology evidence="1">Single-pass membrane protein</topology>
    </subcellularLocation>
</comment>
<keyword evidence="5" id="KW-0732">Signal</keyword>